<comment type="caution">
    <text evidence="2">The sequence shown here is derived from an EMBL/GenBank/DDBJ whole genome shotgun (WGS) entry which is preliminary data.</text>
</comment>
<protein>
    <submittedName>
        <fullName evidence="2">Uncharacterized protein</fullName>
    </submittedName>
</protein>
<feature type="transmembrane region" description="Helical" evidence="1">
    <location>
        <begin position="41"/>
        <end position="67"/>
    </location>
</feature>
<gene>
    <name evidence="2" type="ORF">SCABRO_02090</name>
</gene>
<dbReference type="AlphaFoldDB" id="A0A0B0ENI6"/>
<accession>A0A0B0ENI6</accession>
<keyword evidence="1" id="KW-0812">Transmembrane</keyword>
<reference evidence="2 3" key="1">
    <citation type="submission" date="2014-10" db="EMBL/GenBank/DDBJ databases">
        <title>Draft genome of anammox bacterium scalindua brodae, obtained using differential coverage binning of sequence data from two enrichment reactors.</title>
        <authorList>
            <person name="Speth D.R."/>
            <person name="Russ L."/>
            <person name="Kartal B."/>
            <person name="Op den Camp H.J."/>
            <person name="Dutilh B.E."/>
            <person name="Jetten M.S."/>
        </authorList>
    </citation>
    <scope>NUCLEOTIDE SEQUENCE [LARGE SCALE GENOMIC DNA]</scope>
    <source>
        <strain evidence="2">RU1</strain>
    </source>
</reference>
<feature type="transmembrane region" description="Helical" evidence="1">
    <location>
        <begin position="98"/>
        <end position="117"/>
    </location>
</feature>
<feature type="transmembrane region" description="Helical" evidence="1">
    <location>
        <begin position="123"/>
        <end position="141"/>
    </location>
</feature>
<organism evidence="2 3">
    <name type="scientific">Candidatus Scalindua brodae</name>
    <dbReference type="NCBI Taxonomy" id="237368"/>
    <lineage>
        <taxon>Bacteria</taxon>
        <taxon>Pseudomonadati</taxon>
        <taxon>Planctomycetota</taxon>
        <taxon>Candidatus Brocadiia</taxon>
        <taxon>Candidatus Brocadiales</taxon>
        <taxon>Candidatus Scalinduaceae</taxon>
        <taxon>Candidatus Scalindua</taxon>
    </lineage>
</organism>
<dbReference type="Proteomes" id="UP000030652">
    <property type="component" value="Unassembled WGS sequence"/>
</dbReference>
<keyword evidence="1" id="KW-0472">Membrane</keyword>
<feature type="transmembrane region" description="Helical" evidence="1">
    <location>
        <begin position="73"/>
        <end position="91"/>
    </location>
</feature>
<proteinExistence type="predicted"/>
<feature type="transmembrane region" description="Helical" evidence="1">
    <location>
        <begin position="181"/>
        <end position="203"/>
    </location>
</feature>
<evidence type="ECO:0000256" key="1">
    <source>
        <dbReference type="SAM" id="Phobius"/>
    </source>
</evidence>
<evidence type="ECO:0000313" key="2">
    <source>
        <dbReference type="EMBL" id="KHE92195.1"/>
    </source>
</evidence>
<name>A0A0B0ENI6_9BACT</name>
<dbReference type="EMBL" id="JRYO01000147">
    <property type="protein sequence ID" value="KHE92195.1"/>
    <property type="molecule type" value="Genomic_DNA"/>
</dbReference>
<sequence>MVVKLLEIIVSGVLSYSIPKIIERLQKERGNLESLEQAFPWLHWCLAHAIGGAVGGTISAGLAPAGLQSTGGMGNWAVYGASLGIAQWFVLRKYCQISPLLAVASTFGWSVFAYFEATKAPGYMGWISVGIAIGVLQWFVLRTKLTRAYWWVPANAVTWFLAGTIGIVIGTAILQSGVSPMFSWILGWSVVGLTGSIITGFAMSRMSSK</sequence>
<keyword evidence="1" id="KW-1133">Transmembrane helix</keyword>
<feature type="transmembrane region" description="Helical" evidence="1">
    <location>
        <begin position="148"/>
        <end position="175"/>
    </location>
</feature>
<evidence type="ECO:0000313" key="3">
    <source>
        <dbReference type="Proteomes" id="UP000030652"/>
    </source>
</evidence>